<dbReference type="Proteomes" id="UP000772434">
    <property type="component" value="Unassembled WGS sequence"/>
</dbReference>
<keyword evidence="3" id="KW-1185">Reference proteome</keyword>
<name>A0A9P5U538_9AGAR</name>
<organism evidence="2 3">
    <name type="scientific">Rhodocollybia butyracea</name>
    <dbReference type="NCBI Taxonomy" id="206335"/>
    <lineage>
        <taxon>Eukaryota</taxon>
        <taxon>Fungi</taxon>
        <taxon>Dikarya</taxon>
        <taxon>Basidiomycota</taxon>
        <taxon>Agaricomycotina</taxon>
        <taxon>Agaricomycetes</taxon>
        <taxon>Agaricomycetidae</taxon>
        <taxon>Agaricales</taxon>
        <taxon>Marasmiineae</taxon>
        <taxon>Omphalotaceae</taxon>
        <taxon>Rhodocollybia</taxon>
    </lineage>
</organism>
<gene>
    <name evidence="2" type="ORF">BDP27DRAFT_1365717</name>
</gene>
<reference evidence="2" key="1">
    <citation type="submission" date="2020-11" db="EMBL/GenBank/DDBJ databases">
        <authorList>
            <consortium name="DOE Joint Genome Institute"/>
            <person name="Ahrendt S."/>
            <person name="Riley R."/>
            <person name="Andreopoulos W."/>
            <person name="Labutti K."/>
            <person name="Pangilinan J."/>
            <person name="Ruiz-Duenas F.J."/>
            <person name="Barrasa J.M."/>
            <person name="Sanchez-Garcia M."/>
            <person name="Camarero S."/>
            <person name="Miyauchi S."/>
            <person name="Serrano A."/>
            <person name="Linde D."/>
            <person name="Babiker R."/>
            <person name="Drula E."/>
            <person name="Ayuso-Fernandez I."/>
            <person name="Pacheco R."/>
            <person name="Padilla G."/>
            <person name="Ferreira P."/>
            <person name="Barriuso J."/>
            <person name="Kellner H."/>
            <person name="Castanera R."/>
            <person name="Alfaro M."/>
            <person name="Ramirez L."/>
            <person name="Pisabarro A.G."/>
            <person name="Kuo A."/>
            <person name="Tritt A."/>
            <person name="Lipzen A."/>
            <person name="He G."/>
            <person name="Yan M."/>
            <person name="Ng V."/>
            <person name="Cullen D."/>
            <person name="Martin F."/>
            <person name="Rosso M.-N."/>
            <person name="Henrissat B."/>
            <person name="Hibbett D."/>
            <person name="Martinez A.T."/>
            <person name="Grigoriev I.V."/>
        </authorList>
    </citation>
    <scope>NUCLEOTIDE SEQUENCE</scope>
    <source>
        <strain evidence="2">AH 40177</strain>
    </source>
</reference>
<evidence type="ECO:0000313" key="3">
    <source>
        <dbReference type="Proteomes" id="UP000772434"/>
    </source>
</evidence>
<evidence type="ECO:0000313" key="2">
    <source>
        <dbReference type="EMBL" id="KAF9066302.1"/>
    </source>
</evidence>
<evidence type="ECO:0000256" key="1">
    <source>
        <dbReference type="SAM" id="SignalP"/>
    </source>
</evidence>
<proteinExistence type="predicted"/>
<dbReference type="AlphaFoldDB" id="A0A9P5U538"/>
<dbReference type="OrthoDB" id="2918891at2759"/>
<protein>
    <submittedName>
        <fullName evidence="2">Uncharacterized protein</fullName>
    </submittedName>
</protein>
<sequence>MYSSTYILFIVHALSVFLSVFTSVSYAHPTPPSSSTGSNDGVLVHVRFYRVALEPWMGSYIAAVQTLTRRTKKHLGVELGAQLDDNEGTYNKGIYELKAYKSHHPANGVVAKFLPEPIDGTILGEVKALHDVGYLIDSGMLMHKNKPTPVILMKKIPGSPAQQLALVNHLKSKVKEEVVNWAVHKQLLVGNIHVVMDGDSVVKSVHVLDFGWPGVYTVQKGVDSKKVEAWFEMRWNELLRLFL</sequence>
<comment type="caution">
    <text evidence="2">The sequence shown here is derived from an EMBL/GenBank/DDBJ whole genome shotgun (WGS) entry which is preliminary data.</text>
</comment>
<keyword evidence="1" id="KW-0732">Signal</keyword>
<dbReference type="EMBL" id="JADNRY010000089">
    <property type="protein sequence ID" value="KAF9066302.1"/>
    <property type="molecule type" value="Genomic_DNA"/>
</dbReference>
<feature type="chain" id="PRO_5040140758" evidence="1">
    <location>
        <begin position="28"/>
        <end position="243"/>
    </location>
</feature>
<feature type="signal peptide" evidence="1">
    <location>
        <begin position="1"/>
        <end position="27"/>
    </location>
</feature>
<accession>A0A9P5U538</accession>